<dbReference type="PANTHER" id="PTHR43081:SF1">
    <property type="entry name" value="ADENYLATE CYCLASE, TERMINAL-DIFFERENTIATION SPECIFIC"/>
    <property type="match status" value="1"/>
</dbReference>
<dbReference type="AlphaFoldDB" id="A0A699YIP3"/>
<reference evidence="2 3" key="1">
    <citation type="submission" date="2020-02" db="EMBL/GenBank/DDBJ databases">
        <title>Draft genome sequence of Haematococcus lacustris strain NIES-144.</title>
        <authorList>
            <person name="Morimoto D."/>
            <person name="Nakagawa S."/>
            <person name="Yoshida T."/>
            <person name="Sawayama S."/>
        </authorList>
    </citation>
    <scope>NUCLEOTIDE SEQUENCE [LARGE SCALE GENOMIC DNA]</scope>
    <source>
        <strain evidence="2 3">NIES-144</strain>
    </source>
</reference>
<sequence>MDSCHLALTERPPLSAEWQTWHDKGDTRWPVPCLQPLCTEVHDACLDAASVNGASFVPMSHITTVPAIASFAPVVSGVAGVPAARGYTLVSLSHTYINLLVPGVAGVPAASDITFNRSSGRMQYSGAGLALARAVQGVACGGQVLLSEATAKLVSGNTGKDVARILPVEALRARLAIAHEGEHLLPGVTPALLHAASHFGPGPTPGCQTPLPQPCSEPPARPGMPTHPGPAQAHSEEQVHQLSACSLSAAVNLYSAVSHSLVHRVPLLCGKIRSAWRHSSHGCSEPGSFTAYRYLSLLRCRGSLFSGCP</sequence>
<accession>A0A699YIP3</accession>
<feature type="region of interest" description="Disordered" evidence="1">
    <location>
        <begin position="203"/>
        <end position="237"/>
    </location>
</feature>
<dbReference type="InterPro" id="IPR050697">
    <property type="entry name" value="Adenylyl/Guanylyl_Cyclase_3/4"/>
</dbReference>
<evidence type="ECO:0000313" key="3">
    <source>
        <dbReference type="Proteomes" id="UP000485058"/>
    </source>
</evidence>
<feature type="compositionally biased region" description="Pro residues" evidence="1">
    <location>
        <begin position="211"/>
        <end position="228"/>
    </location>
</feature>
<organism evidence="2 3">
    <name type="scientific">Haematococcus lacustris</name>
    <name type="common">Green alga</name>
    <name type="synonym">Haematococcus pluvialis</name>
    <dbReference type="NCBI Taxonomy" id="44745"/>
    <lineage>
        <taxon>Eukaryota</taxon>
        <taxon>Viridiplantae</taxon>
        <taxon>Chlorophyta</taxon>
        <taxon>core chlorophytes</taxon>
        <taxon>Chlorophyceae</taxon>
        <taxon>CS clade</taxon>
        <taxon>Chlamydomonadales</taxon>
        <taxon>Haematococcaceae</taxon>
        <taxon>Haematococcus</taxon>
    </lineage>
</organism>
<proteinExistence type="predicted"/>
<protein>
    <submittedName>
        <fullName evidence="2">Uncharacterized protein</fullName>
    </submittedName>
</protein>
<gene>
    <name evidence="2" type="ORF">HaLaN_05327</name>
</gene>
<dbReference type="Proteomes" id="UP000485058">
    <property type="component" value="Unassembled WGS sequence"/>
</dbReference>
<name>A0A699YIP3_HAELA</name>
<dbReference type="Gene3D" id="3.30.70.1230">
    <property type="entry name" value="Nucleotide cyclase"/>
    <property type="match status" value="1"/>
</dbReference>
<dbReference type="InterPro" id="IPR029787">
    <property type="entry name" value="Nucleotide_cyclase"/>
</dbReference>
<evidence type="ECO:0000256" key="1">
    <source>
        <dbReference type="SAM" id="MobiDB-lite"/>
    </source>
</evidence>
<evidence type="ECO:0000313" key="2">
    <source>
        <dbReference type="EMBL" id="GFH10077.1"/>
    </source>
</evidence>
<dbReference type="PANTHER" id="PTHR43081">
    <property type="entry name" value="ADENYLATE CYCLASE, TERMINAL-DIFFERENTIATION SPECIFIC-RELATED"/>
    <property type="match status" value="1"/>
</dbReference>
<keyword evidence="3" id="KW-1185">Reference proteome</keyword>
<dbReference type="EMBL" id="BLLF01000285">
    <property type="protein sequence ID" value="GFH10077.1"/>
    <property type="molecule type" value="Genomic_DNA"/>
</dbReference>
<comment type="caution">
    <text evidence="2">The sequence shown here is derived from an EMBL/GenBank/DDBJ whole genome shotgun (WGS) entry which is preliminary data.</text>
</comment>